<dbReference type="InterPro" id="IPR041685">
    <property type="entry name" value="AAA_GajA/Old/RecF-like"/>
</dbReference>
<dbReference type="PANTHER" id="PTHR40396">
    <property type="entry name" value="ATPASE-LIKE PROTEIN"/>
    <property type="match status" value="1"/>
</dbReference>
<proteinExistence type="predicted"/>
<dbReference type="PANTHER" id="PTHR40396:SF1">
    <property type="entry name" value="ATPASE AAA-TYPE CORE DOMAIN-CONTAINING PROTEIN"/>
    <property type="match status" value="1"/>
</dbReference>
<dbReference type="InterPro" id="IPR014555">
    <property type="entry name" value="RecF-like"/>
</dbReference>
<reference evidence="2" key="1">
    <citation type="submission" date="2016-10" db="EMBL/GenBank/DDBJ databases">
        <authorList>
            <person name="de Groot N.N."/>
        </authorList>
    </citation>
    <scope>NUCLEOTIDE SEQUENCE</scope>
</reference>
<dbReference type="Gene3D" id="3.40.50.300">
    <property type="entry name" value="P-loop containing nucleotide triphosphate hydrolases"/>
    <property type="match status" value="1"/>
</dbReference>
<gene>
    <name evidence="2" type="ORF">MNB_SV-13-327</name>
</gene>
<evidence type="ECO:0000259" key="1">
    <source>
        <dbReference type="Pfam" id="PF13175"/>
    </source>
</evidence>
<dbReference type="PIRSF" id="PIRSF029347">
    <property type="entry name" value="RecF"/>
    <property type="match status" value="1"/>
</dbReference>
<dbReference type="InterPro" id="IPR027417">
    <property type="entry name" value="P-loop_NTPase"/>
</dbReference>
<evidence type="ECO:0000313" key="2">
    <source>
        <dbReference type="EMBL" id="SFV70812.1"/>
    </source>
</evidence>
<protein>
    <recommendedName>
        <fullName evidence="1">Endonuclease GajA/Old nuclease/RecF-like AAA domain-containing protein</fullName>
    </recommendedName>
</protein>
<organism evidence="2">
    <name type="scientific">hydrothermal vent metagenome</name>
    <dbReference type="NCBI Taxonomy" id="652676"/>
    <lineage>
        <taxon>unclassified sequences</taxon>
        <taxon>metagenomes</taxon>
        <taxon>ecological metagenomes</taxon>
    </lineage>
</organism>
<accession>A0A1W1CYR5</accession>
<feature type="domain" description="Endonuclease GajA/Old nuclease/RecF-like AAA" evidence="1">
    <location>
        <begin position="1"/>
        <end position="368"/>
    </location>
</feature>
<dbReference type="EMBL" id="FPHM01000172">
    <property type="protein sequence ID" value="SFV70812.1"/>
    <property type="molecule type" value="Genomic_DNA"/>
</dbReference>
<dbReference type="SUPFAM" id="SSF52540">
    <property type="entry name" value="P-loop containing nucleoside triphosphate hydrolases"/>
    <property type="match status" value="1"/>
</dbReference>
<dbReference type="Pfam" id="PF13175">
    <property type="entry name" value="AAA_15"/>
    <property type="match status" value="1"/>
</dbReference>
<name>A0A1W1CYR5_9ZZZZ</name>
<sequence>MKLTKLYIHNYKSFYNTTIELDKINIVVGENNSGKSNLIDVLEFIDISMNKDIERAISDKGGYDKIKNYSAVEEEKVIVRATFEQKDTTSKVIFLGKVPYQGILRAKGEYTYSFSFTKNYTIFSVQVDMLTSATDNVKLIQEYLDKKYDNLRGNMYIEKVKFIISNKNNLDNNKNSRKLFISSTSNRKFILNHLYGILFDIGLISDKDLNIKKYNYSSKPYITTYSFDTSNIRLKSHQNSDVKLKKDGSNLGKNIYSSLRESAEFDIISNSLITTVNEIDGIKIYEVAGSYIIAFKEGDKEISLDTVSDGTINFLATMVALNQPIDDSFLLVFKEPEQHLYLDAITYMLRAFRESSKQILITTHSTAILKHAKTEEIVFIYRDNDGHTKSVRADTIPKLKRKR</sequence>
<dbReference type="AlphaFoldDB" id="A0A1W1CYR5"/>